<keyword evidence="3" id="KW-1185">Reference proteome</keyword>
<organism evidence="2 3">
    <name type="scientific">Mya arenaria</name>
    <name type="common">Soft-shell clam</name>
    <dbReference type="NCBI Taxonomy" id="6604"/>
    <lineage>
        <taxon>Eukaryota</taxon>
        <taxon>Metazoa</taxon>
        <taxon>Spiralia</taxon>
        <taxon>Lophotrochozoa</taxon>
        <taxon>Mollusca</taxon>
        <taxon>Bivalvia</taxon>
        <taxon>Autobranchia</taxon>
        <taxon>Heteroconchia</taxon>
        <taxon>Euheterodonta</taxon>
        <taxon>Imparidentia</taxon>
        <taxon>Neoheterodontei</taxon>
        <taxon>Myida</taxon>
        <taxon>Myoidea</taxon>
        <taxon>Myidae</taxon>
        <taxon>Mya</taxon>
    </lineage>
</organism>
<feature type="region of interest" description="Disordered" evidence="1">
    <location>
        <begin position="1"/>
        <end position="34"/>
    </location>
</feature>
<proteinExistence type="predicted"/>
<evidence type="ECO:0000256" key="1">
    <source>
        <dbReference type="SAM" id="MobiDB-lite"/>
    </source>
</evidence>
<dbReference type="Pfam" id="PF15769">
    <property type="entry name" value="DUF4698"/>
    <property type="match status" value="1"/>
</dbReference>
<feature type="compositionally biased region" description="Polar residues" evidence="1">
    <location>
        <begin position="434"/>
        <end position="463"/>
    </location>
</feature>
<name>A0ABY7F4Z6_MYAAR</name>
<reference evidence="2" key="1">
    <citation type="submission" date="2022-11" db="EMBL/GenBank/DDBJ databases">
        <title>Centuries of genome instability and evolution in soft-shell clam transmissible cancer (bioRxiv).</title>
        <authorList>
            <person name="Hart S.F.M."/>
            <person name="Yonemitsu M.A."/>
            <person name="Giersch R.M."/>
            <person name="Beal B.F."/>
            <person name="Arriagada G."/>
            <person name="Davis B.W."/>
            <person name="Ostrander E.A."/>
            <person name="Goff S.P."/>
            <person name="Metzger M.J."/>
        </authorList>
    </citation>
    <scope>NUCLEOTIDE SEQUENCE</scope>
    <source>
        <strain evidence="2">MELC-2E11</strain>
        <tissue evidence="2">Siphon/mantle</tissue>
    </source>
</reference>
<feature type="compositionally biased region" description="Polar residues" evidence="1">
    <location>
        <begin position="313"/>
        <end position="323"/>
    </location>
</feature>
<dbReference type="EMBL" id="CP111021">
    <property type="protein sequence ID" value="WAR16454.1"/>
    <property type="molecule type" value="Genomic_DNA"/>
</dbReference>
<dbReference type="PANTHER" id="PTHR34754">
    <property type="entry name" value="COILED-COIL DOMAIN-CONTAINING PROTEIN 60"/>
    <property type="match status" value="1"/>
</dbReference>
<evidence type="ECO:0000313" key="3">
    <source>
        <dbReference type="Proteomes" id="UP001164746"/>
    </source>
</evidence>
<dbReference type="Proteomes" id="UP001164746">
    <property type="component" value="Chromosome 10"/>
</dbReference>
<protein>
    <submittedName>
        <fullName evidence="2">CCD60-like protein</fullName>
    </submittedName>
</protein>
<accession>A0ABY7F4Z6</accession>
<feature type="compositionally biased region" description="Basic and acidic residues" evidence="1">
    <location>
        <begin position="541"/>
        <end position="559"/>
    </location>
</feature>
<feature type="compositionally biased region" description="Polar residues" evidence="1">
    <location>
        <begin position="287"/>
        <end position="296"/>
    </location>
</feature>
<feature type="region of interest" description="Disordered" evidence="1">
    <location>
        <begin position="501"/>
        <end position="559"/>
    </location>
</feature>
<feature type="compositionally biased region" description="Basic and acidic residues" evidence="1">
    <location>
        <begin position="385"/>
        <end position="395"/>
    </location>
</feature>
<evidence type="ECO:0000313" key="2">
    <source>
        <dbReference type="EMBL" id="WAR16454.1"/>
    </source>
</evidence>
<feature type="region of interest" description="Disordered" evidence="1">
    <location>
        <begin position="107"/>
        <end position="134"/>
    </location>
</feature>
<dbReference type="InterPro" id="IPR031526">
    <property type="entry name" value="DUF4698"/>
</dbReference>
<dbReference type="PANTHER" id="PTHR34754:SF1">
    <property type="entry name" value="COILED-COIL DOMAIN-CONTAINING PROTEIN 60"/>
    <property type="match status" value="1"/>
</dbReference>
<feature type="region of interest" description="Disordered" evidence="1">
    <location>
        <begin position="189"/>
        <end position="214"/>
    </location>
</feature>
<sequence>MASRVAPGSSAKMPAGRDPRSYVRPVPLPIPASKGQKLLARDTINFNPQYPSREEVRQNNYNRRQYQMSAMGFRSANHKPYIGIGDPFYLDEKKMILHALGQWAEDEISTSSSSEESDDEREDGDHAPKPAFTAAKFVLRRSRRDLNTLNKAVVHGRSMIRNVSLGHGLFDLVNKEKQSKRLALEEELRRKQEQQRNAFKPPKNESDDDSDEDLDADVDLTSYMVPVAPPTFVTQPTESDEELGIVNDNASDSDQSPEREPEIVTFSGLQRAEEEEEYVRARSALVTSEMTSSYSRPVSRRKKKQETPRPYTPQHTNLSTNISTRESIMEDGDQEADITKDALFRQLCVLHWILEAMSTESTMSPIMACWSLNDIGGSRAPTKKVQKERSRDRTQEMSWEQFLTKDTSRVSKRLSTQRLSRSPHMRRGLMHGASKNSGQSSATGSQLGSATGLNTLPGQSLNVRNHGDGDLLSPRLEEEDDPAYNQSIFKFLDDYYESLKREEEQTQAPAGPNSPSSTPPATPKIENKKTEEPKKRKKSKKREDSANQKERRVDARDSARVLRASAHIGRGKRYTNLVDKIPDELKQEWFYGKILQKLANFGLE</sequence>
<gene>
    <name evidence="2" type="ORF">MAR_031048</name>
</gene>
<feature type="region of interest" description="Disordered" evidence="1">
    <location>
        <begin position="287"/>
        <end position="323"/>
    </location>
</feature>
<feature type="region of interest" description="Disordered" evidence="1">
    <location>
        <begin position="377"/>
        <end position="480"/>
    </location>
</feature>
<feature type="compositionally biased region" description="Basic and acidic residues" evidence="1">
    <location>
        <begin position="525"/>
        <end position="534"/>
    </location>
</feature>